<dbReference type="InterPro" id="IPR036291">
    <property type="entry name" value="NAD(P)-bd_dom_sf"/>
</dbReference>
<dbReference type="AlphaFoldDB" id="A0A501X4U7"/>
<dbReference type="Proteomes" id="UP000315901">
    <property type="component" value="Unassembled WGS sequence"/>
</dbReference>
<organism evidence="4 5">
    <name type="scientific">Maribrevibacterium harenarium</name>
    <dbReference type="NCBI Taxonomy" id="2589817"/>
    <lineage>
        <taxon>Bacteria</taxon>
        <taxon>Pseudomonadati</taxon>
        <taxon>Pseudomonadota</taxon>
        <taxon>Gammaproteobacteria</taxon>
        <taxon>Oceanospirillales</taxon>
        <taxon>Oceanospirillaceae</taxon>
        <taxon>Maribrevibacterium</taxon>
    </lineage>
</organism>
<dbReference type="Pfam" id="PF08338">
    <property type="entry name" value="DUF1731"/>
    <property type="match status" value="1"/>
</dbReference>
<evidence type="ECO:0000313" key="5">
    <source>
        <dbReference type="Proteomes" id="UP000315901"/>
    </source>
</evidence>
<keyword evidence="5" id="KW-1185">Reference proteome</keyword>
<dbReference type="PANTHER" id="PTHR11092">
    <property type="entry name" value="SUGAR NUCLEOTIDE EPIMERASE RELATED"/>
    <property type="match status" value="1"/>
</dbReference>
<evidence type="ECO:0000256" key="1">
    <source>
        <dbReference type="ARBA" id="ARBA00009353"/>
    </source>
</evidence>
<reference evidence="4 5" key="1">
    <citation type="submission" date="2019-06" db="EMBL/GenBank/DDBJ databases">
        <title>A novel bacterium of genus Marinomonas, isolated from coastal sand.</title>
        <authorList>
            <person name="Huang H."/>
            <person name="Mo K."/>
            <person name="Hu Y."/>
        </authorList>
    </citation>
    <scope>NUCLEOTIDE SEQUENCE [LARGE SCALE GENOMIC DNA]</scope>
    <source>
        <strain evidence="4 5">HB171799</strain>
    </source>
</reference>
<dbReference type="Gene3D" id="3.40.50.720">
    <property type="entry name" value="NAD(P)-binding Rossmann-like Domain"/>
    <property type="match status" value="1"/>
</dbReference>
<dbReference type="InterPro" id="IPR013549">
    <property type="entry name" value="DUF1731"/>
</dbReference>
<dbReference type="InterPro" id="IPR001509">
    <property type="entry name" value="Epimerase_deHydtase"/>
</dbReference>
<evidence type="ECO:0000313" key="4">
    <source>
        <dbReference type="EMBL" id="TPE55536.1"/>
    </source>
</evidence>
<dbReference type="SUPFAM" id="SSF51735">
    <property type="entry name" value="NAD(P)-binding Rossmann-fold domains"/>
    <property type="match status" value="1"/>
</dbReference>
<dbReference type="PANTHER" id="PTHR11092:SF0">
    <property type="entry name" value="EPIMERASE FAMILY PROTEIN SDR39U1"/>
    <property type="match status" value="1"/>
</dbReference>
<dbReference type="RefSeq" id="WP_140586580.1">
    <property type="nucleotide sequence ID" value="NZ_VFRR01000001.1"/>
</dbReference>
<evidence type="ECO:0000259" key="2">
    <source>
        <dbReference type="Pfam" id="PF01370"/>
    </source>
</evidence>
<feature type="domain" description="NAD-dependent epimerase/dehydratase" evidence="2">
    <location>
        <begin position="3"/>
        <end position="205"/>
    </location>
</feature>
<dbReference type="InterPro" id="IPR010099">
    <property type="entry name" value="SDR39U1"/>
</dbReference>
<evidence type="ECO:0000259" key="3">
    <source>
        <dbReference type="Pfam" id="PF08338"/>
    </source>
</evidence>
<protein>
    <submittedName>
        <fullName evidence="4">TIGR01777 family protein</fullName>
    </submittedName>
</protein>
<gene>
    <name evidence="4" type="ORF">FJM67_00350</name>
</gene>
<dbReference type="Pfam" id="PF01370">
    <property type="entry name" value="Epimerase"/>
    <property type="match status" value="1"/>
</dbReference>
<sequence length="295" mass="32499">MKILITGVTGFVGRHLCRALKSSSNTLYGLTHKNVKVPDGVTAVTLDELKHQTIDAVINLAGQNIAAARWTPARKQALYDSRVTLTKAVLNALPNPPKTVISMSAVGYYGTHPTRCFNEFTQPIPGYTHELCQAWEEAAKSAESEQTRVAILRLGVVLGNGGALEKMRLPFLFGAGGPIGDGEHWFPWVHIDDVINIIITSLNNSEYRGPINVVSPESVKQKTFAKAYAHSLKRPAFIPTPKLVMRALFGEMSELLTAGQKVIPERLQQLHYSFIHPNLTEALMDIEQQRVNSHA</sequence>
<dbReference type="EMBL" id="VFRR01000001">
    <property type="protein sequence ID" value="TPE55536.1"/>
    <property type="molecule type" value="Genomic_DNA"/>
</dbReference>
<name>A0A501X4U7_9GAMM</name>
<proteinExistence type="inferred from homology"/>
<accession>A0A501X4U7</accession>
<dbReference type="OrthoDB" id="9801773at2"/>
<comment type="similarity">
    <text evidence="1">Belongs to the NAD(P)-dependent epimerase/dehydratase family. SDR39U1 subfamily.</text>
</comment>
<comment type="caution">
    <text evidence="4">The sequence shown here is derived from an EMBL/GenBank/DDBJ whole genome shotgun (WGS) entry which is preliminary data.</text>
</comment>
<dbReference type="NCBIfam" id="TIGR01777">
    <property type="entry name" value="yfcH"/>
    <property type="match status" value="1"/>
</dbReference>
<feature type="domain" description="DUF1731" evidence="3">
    <location>
        <begin position="240"/>
        <end position="286"/>
    </location>
</feature>